<sequence length="398" mass="43086">MSLRLRIALLTALVVLLGLGIFGLALREGLHLALERQAASSLERLLSSVVLVQDEEGRARFQVDGGLLSAVLPGTLLLLLDAEGLQDAVGLLPPPEALFALIQSNHEGYLVREATRDGLTLRAARDLGALLAPLQLLDRLLLPALLFGGGLAFLLGLWLSQRALTPLERATREAQALAHHRAWTQRLTTPPHRDEVGRMVEAFNRVLSVLEEALQAERRFAAEAAHALRTPLTLLLGHLERGRLQEAKTQAAGLRELVERLLLLARAEADALETSAVELDTLVFTQAEALRPAFTARGIGLELELPEEAVRIQGNEPILRAIVVGLLENALQHTAKGGRVWVRVNEGGLEVANAPSHPRPGSGLGLRLAEALAKAQGARLGWSSEERRFLVFLHLGEG</sequence>
<dbReference type="Gene3D" id="6.10.340.10">
    <property type="match status" value="1"/>
</dbReference>
<reference evidence="11 12" key="1">
    <citation type="submission" date="2018-08" db="EMBL/GenBank/DDBJ databases">
        <title>Meiothermus luteus KCTC 52599 genome sequencing project.</title>
        <authorList>
            <person name="Da Costa M.S."/>
            <person name="Albuquerque L."/>
            <person name="Raposo P."/>
            <person name="Froufe H.J.C."/>
            <person name="Barroso C.S."/>
            <person name="Egas C."/>
        </authorList>
    </citation>
    <scope>NUCLEOTIDE SEQUENCE [LARGE SCALE GENOMIC DNA]</scope>
    <source>
        <strain evidence="11 12">KCTC 52599</strain>
    </source>
</reference>
<dbReference type="Proteomes" id="UP000265800">
    <property type="component" value="Unassembled WGS sequence"/>
</dbReference>
<dbReference type="SMART" id="SM00388">
    <property type="entry name" value="HisKA"/>
    <property type="match status" value="1"/>
</dbReference>
<dbReference type="InterPro" id="IPR050428">
    <property type="entry name" value="TCS_sensor_his_kinase"/>
</dbReference>
<comment type="catalytic activity">
    <reaction evidence="1">
        <text>ATP + protein L-histidine = ADP + protein N-phospho-L-histidine.</text>
        <dbReference type="EC" id="2.7.13.3"/>
    </reaction>
</comment>
<comment type="caution">
    <text evidence="11">The sequence shown here is derived from an EMBL/GenBank/DDBJ whole genome shotgun (WGS) entry which is preliminary data.</text>
</comment>
<dbReference type="InterPro" id="IPR036890">
    <property type="entry name" value="HATPase_C_sf"/>
</dbReference>
<evidence type="ECO:0000256" key="7">
    <source>
        <dbReference type="ARBA" id="ARBA00023012"/>
    </source>
</evidence>
<dbReference type="PANTHER" id="PTHR45436">
    <property type="entry name" value="SENSOR HISTIDINE KINASE YKOH"/>
    <property type="match status" value="1"/>
</dbReference>
<accession>A0A399EQW3</accession>
<keyword evidence="5 11" id="KW-0808">Transferase</keyword>
<dbReference type="PROSITE" id="PS50885">
    <property type="entry name" value="HAMP"/>
    <property type="match status" value="1"/>
</dbReference>
<dbReference type="Gene3D" id="3.30.565.10">
    <property type="entry name" value="Histidine kinase-like ATPase, C-terminal domain"/>
    <property type="match status" value="1"/>
</dbReference>
<dbReference type="Pfam" id="PF00672">
    <property type="entry name" value="HAMP"/>
    <property type="match status" value="1"/>
</dbReference>
<keyword evidence="7" id="KW-0902">Two-component regulatory system</keyword>
<dbReference type="GO" id="GO:0000155">
    <property type="term" value="F:phosphorelay sensor kinase activity"/>
    <property type="evidence" value="ECO:0007669"/>
    <property type="project" value="InterPro"/>
</dbReference>
<comment type="subcellular location">
    <subcellularLocation>
        <location evidence="2">Membrane</location>
    </subcellularLocation>
</comment>
<proteinExistence type="predicted"/>
<evidence type="ECO:0000256" key="8">
    <source>
        <dbReference type="SAM" id="Phobius"/>
    </source>
</evidence>
<dbReference type="SUPFAM" id="SSF47384">
    <property type="entry name" value="Homodimeric domain of signal transducing histidine kinase"/>
    <property type="match status" value="1"/>
</dbReference>
<keyword evidence="4" id="KW-0597">Phosphoprotein</keyword>
<keyword evidence="8" id="KW-1133">Transmembrane helix</keyword>
<keyword evidence="12" id="KW-1185">Reference proteome</keyword>
<dbReference type="AlphaFoldDB" id="A0A399EQW3"/>
<dbReference type="PROSITE" id="PS50109">
    <property type="entry name" value="HIS_KIN"/>
    <property type="match status" value="1"/>
</dbReference>
<feature type="domain" description="HAMP" evidence="10">
    <location>
        <begin position="161"/>
        <end position="215"/>
    </location>
</feature>
<organism evidence="11 12">
    <name type="scientific">Meiothermus luteus</name>
    <dbReference type="NCBI Taxonomy" id="2026184"/>
    <lineage>
        <taxon>Bacteria</taxon>
        <taxon>Thermotogati</taxon>
        <taxon>Deinococcota</taxon>
        <taxon>Deinococci</taxon>
        <taxon>Thermales</taxon>
        <taxon>Thermaceae</taxon>
        <taxon>Meiothermus</taxon>
    </lineage>
</organism>
<feature type="domain" description="Histidine kinase" evidence="9">
    <location>
        <begin position="223"/>
        <end position="398"/>
    </location>
</feature>
<dbReference type="InterPro" id="IPR005467">
    <property type="entry name" value="His_kinase_dom"/>
</dbReference>
<protein>
    <recommendedName>
        <fullName evidence="3">histidine kinase</fullName>
        <ecNumber evidence="3">2.7.13.3</ecNumber>
    </recommendedName>
</protein>
<dbReference type="GO" id="GO:0005886">
    <property type="term" value="C:plasma membrane"/>
    <property type="evidence" value="ECO:0007669"/>
    <property type="project" value="TreeGrafter"/>
</dbReference>
<dbReference type="RefSeq" id="WP_119359961.1">
    <property type="nucleotide sequence ID" value="NZ_QWKZ01000034.1"/>
</dbReference>
<evidence type="ECO:0000256" key="4">
    <source>
        <dbReference type="ARBA" id="ARBA00022553"/>
    </source>
</evidence>
<dbReference type="InterPro" id="IPR003660">
    <property type="entry name" value="HAMP_dom"/>
</dbReference>
<keyword evidence="8" id="KW-0472">Membrane</keyword>
<dbReference type="OrthoDB" id="29528at2"/>
<gene>
    <name evidence="11" type="primary">baeS_1</name>
    <name evidence="11" type="ORF">Mlute_01311</name>
</gene>
<keyword evidence="6 11" id="KW-0418">Kinase</keyword>
<evidence type="ECO:0000256" key="3">
    <source>
        <dbReference type="ARBA" id="ARBA00012438"/>
    </source>
</evidence>
<dbReference type="SUPFAM" id="SSF55874">
    <property type="entry name" value="ATPase domain of HSP90 chaperone/DNA topoisomerase II/histidine kinase"/>
    <property type="match status" value="1"/>
</dbReference>
<dbReference type="InterPro" id="IPR036097">
    <property type="entry name" value="HisK_dim/P_sf"/>
</dbReference>
<dbReference type="InterPro" id="IPR003661">
    <property type="entry name" value="HisK_dim/P_dom"/>
</dbReference>
<feature type="transmembrane region" description="Helical" evidence="8">
    <location>
        <begin position="140"/>
        <end position="159"/>
    </location>
</feature>
<evidence type="ECO:0000259" key="9">
    <source>
        <dbReference type="PROSITE" id="PS50109"/>
    </source>
</evidence>
<dbReference type="EC" id="2.7.13.3" evidence="3"/>
<keyword evidence="8" id="KW-0812">Transmembrane</keyword>
<dbReference type="SMART" id="SM00304">
    <property type="entry name" value="HAMP"/>
    <property type="match status" value="1"/>
</dbReference>
<evidence type="ECO:0000256" key="1">
    <source>
        <dbReference type="ARBA" id="ARBA00000085"/>
    </source>
</evidence>
<evidence type="ECO:0000313" key="12">
    <source>
        <dbReference type="Proteomes" id="UP000265800"/>
    </source>
</evidence>
<evidence type="ECO:0000256" key="2">
    <source>
        <dbReference type="ARBA" id="ARBA00004370"/>
    </source>
</evidence>
<dbReference type="EMBL" id="QWKZ01000034">
    <property type="protein sequence ID" value="RIH86255.1"/>
    <property type="molecule type" value="Genomic_DNA"/>
</dbReference>
<dbReference type="PANTHER" id="PTHR45436:SF16">
    <property type="entry name" value="HISTIDINE KINASE"/>
    <property type="match status" value="1"/>
</dbReference>
<name>A0A399EQW3_9DEIN</name>
<evidence type="ECO:0000259" key="10">
    <source>
        <dbReference type="PROSITE" id="PS50885"/>
    </source>
</evidence>
<evidence type="ECO:0000256" key="5">
    <source>
        <dbReference type="ARBA" id="ARBA00022679"/>
    </source>
</evidence>
<evidence type="ECO:0000313" key="11">
    <source>
        <dbReference type="EMBL" id="RIH86255.1"/>
    </source>
</evidence>
<evidence type="ECO:0000256" key="6">
    <source>
        <dbReference type="ARBA" id="ARBA00022777"/>
    </source>
</evidence>